<dbReference type="Proteomes" id="UP000306192">
    <property type="component" value="Unassembled WGS sequence"/>
</dbReference>
<dbReference type="RefSeq" id="WP_136642928.1">
    <property type="nucleotide sequence ID" value="NZ_QYRT01000031.1"/>
</dbReference>
<comment type="caution">
    <text evidence="1">The sequence shown here is derived from an EMBL/GenBank/DDBJ whole genome shotgun (WGS) entry which is preliminary data.</text>
</comment>
<dbReference type="AlphaFoldDB" id="A0A4T2BVI7"/>
<name>A0A4T2BVI7_9MICO</name>
<accession>A0A4T2BVI7</accession>
<evidence type="ECO:0000313" key="1">
    <source>
        <dbReference type="EMBL" id="TIH33806.1"/>
    </source>
</evidence>
<gene>
    <name evidence="1" type="ORF">D4765_14075</name>
</gene>
<dbReference type="OrthoDB" id="5122444at2"/>
<protein>
    <submittedName>
        <fullName evidence="1">Uncharacterized protein</fullName>
    </submittedName>
</protein>
<reference evidence="1 2" key="1">
    <citation type="journal article" date="2019" name="Microorganisms">
        <title>Systematic Affiliation and Genome Analysis of Subtercola vilae DB165(T) with Particular Emphasis on Cold Adaptation of an Isolate from a High-Altitude Cold Volcano Lake.</title>
        <authorList>
            <person name="Villalobos A.S."/>
            <person name="Wiese J."/>
            <person name="Imhoff J.F."/>
            <person name="Dorador C."/>
            <person name="Keller A."/>
            <person name="Hentschel U."/>
        </authorList>
    </citation>
    <scope>NUCLEOTIDE SEQUENCE [LARGE SCALE GENOMIC DNA]</scope>
    <source>
        <strain evidence="1 2">DB165</strain>
    </source>
</reference>
<dbReference type="EMBL" id="QYRT01000031">
    <property type="protein sequence ID" value="TIH33806.1"/>
    <property type="molecule type" value="Genomic_DNA"/>
</dbReference>
<organism evidence="1 2">
    <name type="scientific">Subtercola vilae</name>
    <dbReference type="NCBI Taxonomy" id="2056433"/>
    <lineage>
        <taxon>Bacteria</taxon>
        <taxon>Bacillati</taxon>
        <taxon>Actinomycetota</taxon>
        <taxon>Actinomycetes</taxon>
        <taxon>Micrococcales</taxon>
        <taxon>Microbacteriaceae</taxon>
        <taxon>Subtercola</taxon>
    </lineage>
</organism>
<evidence type="ECO:0000313" key="2">
    <source>
        <dbReference type="Proteomes" id="UP000306192"/>
    </source>
</evidence>
<proteinExistence type="predicted"/>
<keyword evidence="2" id="KW-1185">Reference proteome</keyword>
<sequence length="63" mass="6796">MSTTLESILRDQMVTYLVSRSITCPITGKVLDTRTCVTVTDRDGDPSVVLSPKGCTDDLDSTS</sequence>